<feature type="compositionally biased region" description="Basic and acidic residues" evidence="1">
    <location>
        <begin position="412"/>
        <end position="425"/>
    </location>
</feature>
<feature type="compositionally biased region" description="Basic residues" evidence="1">
    <location>
        <begin position="383"/>
        <end position="399"/>
    </location>
</feature>
<feature type="region of interest" description="Disordered" evidence="1">
    <location>
        <begin position="382"/>
        <end position="443"/>
    </location>
</feature>
<dbReference type="Proteomes" id="UP001302745">
    <property type="component" value="Unassembled WGS sequence"/>
</dbReference>
<comment type="caution">
    <text evidence="2">The sequence shown here is derived from an EMBL/GenBank/DDBJ whole genome shotgun (WGS) entry which is preliminary data.</text>
</comment>
<feature type="compositionally biased region" description="Polar residues" evidence="1">
    <location>
        <begin position="13"/>
        <end position="29"/>
    </location>
</feature>
<feature type="region of interest" description="Disordered" evidence="1">
    <location>
        <begin position="63"/>
        <end position="117"/>
    </location>
</feature>
<feature type="compositionally biased region" description="Low complexity" evidence="1">
    <location>
        <begin position="646"/>
        <end position="667"/>
    </location>
</feature>
<keyword evidence="3" id="KW-1185">Reference proteome</keyword>
<organism evidence="2 3">
    <name type="scientific">Chaetomidium leptoderma</name>
    <dbReference type="NCBI Taxonomy" id="669021"/>
    <lineage>
        <taxon>Eukaryota</taxon>
        <taxon>Fungi</taxon>
        <taxon>Dikarya</taxon>
        <taxon>Ascomycota</taxon>
        <taxon>Pezizomycotina</taxon>
        <taxon>Sordariomycetes</taxon>
        <taxon>Sordariomycetidae</taxon>
        <taxon>Sordariales</taxon>
        <taxon>Chaetomiaceae</taxon>
        <taxon>Chaetomidium</taxon>
    </lineage>
</organism>
<reference evidence="2" key="2">
    <citation type="submission" date="2023-05" db="EMBL/GenBank/DDBJ databases">
        <authorList>
            <consortium name="Lawrence Berkeley National Laboratory"/>
            <person name="Steindorff A."/>
            <person name="Hensen N."/>
            <person name="Bonometti L."/>
            <person name="Westerberg I."/>
            <person name="Brannstrom I.O."/>
            <person name="Guillou S."/>
            <person name="Cros-Aarteil S."/>
            <person name="Calhoun S."/>
            <person name="Haridas S."/>
            <person name="Kuo A."/>
            <person name="Mondo S."/>
            <person name="Pangilinan J."/>
            <person name="Riley R."/>
            <person name="Labutti K."/>
            <person name="Andreopoulos B."/>
            <person name="Lipzen A."/>
            <person name="Chen C."/>
            <person name="Yanf M."/>
            <person name="Daum C."/>
            <person name="Ng V."/>
            <person name="Clum A."/>
            <person name="Ohm R."/>
            <person name="Martin F."/>
            <person name="Silar P."/>
            <person name="Natvig D."/>
            <person name="Lalanne C."/>
            <person name="Gautier V."/>
            <person name="Ament-Velasquez S.L."/>
            <person name="Kruys A."/>
            <person name="Hutchinson M.I."/>
            <person name="Powell A.J."/>
            <person name="Barry K."/>
            <person name="Miller A.N."/>
            <person name="Grigoriev I.V."/>
            <person name="Debuchy R."/>
            <person name="Gladieux P."/>
            <person name="Thoren M.H."/>
            <person name="Johannesson H."/>
        </authorList>
    </citation>
    <scope>NUCLEOTIDE SEQUENCE</scope>
    <source>
        <strain evidence="2">CBS 538.74</strain>
    </source>
</reference>
<dbReference type="EMBL" id="MU856957">
    <property type="protein sequence ID" value="KAK4152917.1"/>
    <property type="molecule type" value="Genomic_DNA"/>
</dbReference>
<evidence type="ECO:0000256" key="1">
    <source>
        <dbReference type="SAM" id="MobiDB-lite"/>
    </source>
</evidence>
<feature type="region of interest" description="Disordered" evidence="1">
    <location>
        <begin position="577"/>
        <end position="613"/>
    </location>
</feature>
<feature type="compositionally biased region" description="Low complexity" evidence="1">
    <location>
        <begin position="577"/>
        <end position="590"/>
    </location>
</feature>
<protein>
    <submittedName>
        <fullName evidence="2">Uncharacterized protein</fullName>
    </submittedName>
</protein>
<evidence type="ECO:0000313" key="2">
    <source>
        <dbReference type="EMBL" id="KAK4152917.1"/>
    </source>
</evidence>
<proteinExistence type="predicted"/>
<name>A0AAN6ZVY9_9PEZI</name>
<dbReference type="AlphaFoldDB" id="A0AAN6ZVY9"/>
<feature type="region of interest" description="Disordered" evidence="1">
    <location>
        <begin position="278"/>
        <end position="332"/>
    </location>
</feature>
<feature type="region of interest" description="Disordered" evidence="1">
    <location>
        <begin position="625"/>
        <end position="700"/>
    </location>
</feature>
<gene>
    <name evidence="2" type="ORF">C8A00DRAFT_34372</name>
</gene>
<reference evidence="2" key="1">
    <citation type="journal article" date="2023" name="Mol. Phylogenet. Evol.">
        <title>Genome-scale phylogeny and comparative genomics of the fungal order Sordariales.</title>
        <authorList>
            <person name="Hensen N."/>
            <person name="Bonometti L."/>
            <person name="Westerberg I."/>
            <person name="Brannstrom I.O."/>
            <person name="Guillou S."/>
            <person name="Cros-Aarteil S."/>
            <person name="Calhoun S."/>
            <person name="Haridas S."/>
            <person name="Kuo A."/>
            <person name="Mondo S."/>
            <person name="Pangilinan J."/>
            <person name="Riley R."/>
            <person name="LaButti K."/>
            <person name="Andreopoulos B."/>
            <person name="Lipzen A."/>
            <person name="Chen C."/>
            <person name="Yan M."/>
            <person name="Daum C."/>
            <person name="Ng V."/>
            <person name="Clum A."/>
            <person name="Steindorff A."/>
            <person name="Ohm R.A."/>
            <person name="Martin F."/>
            <person name="Silar P."/>
            <person name="Natvig D.O."/>
            <person name="Lalanne C."/>
            <person name="Gautier V."/>
            <person name="Ament-Velasquez S.L."/>
            <person name="Kruys A."/>
            <person name="Hutchinson M.I."/>
            <person name="Powell A.J."/>
            <person name="Barry K."/>
            <person name="Miller A.N."/>
            <person name="Grigoriev I.V."/>
            <person name="Debuchy R."/>
            <person name="Gladieux P."/>
            <person name="Hiltunen Thoren M."/>
            <person name="Johannesson H."/>
        </authorList>
    </citation>
    <scope>NUCLEOTIDE SEQUENCE</scope>
    <source>
        <strain evidence="2">CBS 538.74</strain>
    </source>
</reference>
<feature type="region of interest" description="Disordered" evidence="1">
    <location>
        <begin position="1"/>
        <end position="29"/>
    </location>
</feature>
<feature type="compositionally biased region" description="Acidic residues" evidence="1">
    <location>
        <begin position="300"/>
        <end position="317"/>
    </location>
</feature>
<accession>A0AAN6ZVY9</accession>
<feature type="region of interest" description="Disordered" evidence="1">
    <location>
        <begin position="496"/>
        <end position="565"/>
    </location>
</feature>
<sequence length="700" mass="76966">MADMADPAPTVDQLPSSTAIQQESSERPLTQVQRIAAICAMDLTDNNRADSPTDAILPMIRRAPAGPSETSSPAQLDTASLEHGPAPGSNITLPTIHQAVGPTPPLPGPSTQGARPETALPAPIFPATPQYNPAGGPSYRLDQALINSAVPRLFPTLAILMDEINISAPRACKFMHDCVITRGLPQEEVNWRKSMSHIFGRNKNCTRSIPEHVWMWMCRKHYQRGRYRNTSDYAKKIARLIEVQVLRIEVWSNHNIDMGVPQNGVVRDWSLVVRRREQQRIDEDEQRRKLPAEAGSNEDPSQDADDGDGDGDGDADSDSPASPTTTGSSVVPQWLLDEREAGKTTQQIQAILVRICTDVDNGVIENFPDIEILPNIVGEKAKPKTTRAKARNQPARKKALPAPSLPHRDKRARPNNDNEHGHDAGNHAGRFPYPSHHLPAPRLNNERYGAHANVPSGWPARYPNAPHGGFSDGRAKNPHLRAQSLDVNHFNQQPMAFQAPYPEPPNGYSDFQPPQTNGYNPAPPHPRDFMRPDNGFPAPQLAQNPHYFHPGGFEGHQQQQQPASSYVQDNYYAQPATAAGAPQGGLPPIGVAKHSRHQSTPNAVGRTPDRMQPQFEPTATYLQEPQYPNQLPAPMHNQLPAPMHSQAAPVHHQAAAVHHQAAPHYQYPGSLTHSHLSDNLPRHGGPPAVEGYENYPPSRR</sequence>
<feature type="compositionally biased region" description="Basic and acidic residues" evidence="1">
    <location>
        <begin position="278"/>
        <end position="291"/>
    </location>
</feature>
<feature type="compositionally biased region" description="Polar residues" evidence="1">
    <location>
        <begin position="68"/>
        <end position="78"/>
    </location>
</feature>
<evidence type="ECO:0000313" key="3">
    <source>
        <dbReference type="Proteomes" id="UP001302745"/>
    </source>
</evidence>
<feature type="compositionally biased region" description="Low complexity" evidence="1">
    <location>
        <begin position="318"/>
        <end position="329"/>
    </location>
</feature>